<dbReference type="Gene3D" id="3.40.50.300">
    <property type="entry name" value="P-loop containing nucleotide triphosphate hydrolases"/>
    <property type="match status" value="1"/>
</dbReference>
<keyword evidence="6 8" id="KW-0472">Membrane</keyword>
<dbReference type="PROSITE" id="PS50893">
    <property type="entry name" value="ABC_TRANSPORTER_2"/>
    <property type="match status" value="1"/>
</dbReference>
<evidence type="ECO:0000256" key="2">
    <source>
        <dbReference type="ARBA" id="ARBA00022692"/>
    </source>
</evidence>
<keyword evidence="2 8" id="KW-0812">Transmembrane</keyword>
<organism evidence="11 12">
    <name type="scientific">Oerskovia jenensis</name>
    <dbReference type="NCBI Taxonomy" id="162169"/>
    <lineage>
        <taxon>Bacteria</taxon>
        <taxon>Bacillati</taxon>
        <taxon>Actinomycetota</taxon>
        <taxon>Actinomycetes</taxon>
        <taxon>Micrococcales</taxon>
        <taxon>Cellulomonadaceae</taxon>
        <taxon>Oerskovia</taxon>
    </lineage>
</organism>
<dbReference type="InterPro" id="IPR003439">
    <property type="entry name" value="ABC_transporter-like_ATP-bd"/>
</dbReference>
<evidence type="ECO:0000313" key="12">
    <source>
        <dbReference type="Proteomes" id="UP000698059"/>
    </source>
</evidence>
<keyword evidence="4" id="KW-0067">ATP-binding</keyword>
<dbReference type="SUPFAM" id="SSF52540">
    <property type="entry name" value="P-loop containing nucleoside triphosphate hydrolases"/>
    <property type="match status" value="1"/>
</dbReference>
<feature type="transmembrane region" description="Helical" evidence="8">
    <location>
        <begin position="201"/>
        <end position="221"/>
    </location>
</feature>
<evidence type="ECO:0000313" key="11">
    <source>
        <dbReference type="EMBL" id="MBM7477508.1"/>
    </source>
</evidence>
<evidence type="ECO:0000259" key="9">
    <source>
        <dbReference type="PROSITE" id="PS50893"/>
    </source>
</evidence>
<accession>A0ABS2LAQ2</accession>
<evidence type="ECO:0000256" key="3">
    <source>
        <dbReference type="ARBA" id="ARBA00022741"/>
    </source>
</evidence>
<gene>
    <name evidence="11" type="ORF">JOD49_000428</name>
</gene>
<evidence type="ECO:0000259" key="10">
    <source>
        <dbReference type="PROSITE" id="PS50929"/>
    </source>
</evidence>
<dbReference type="InterPro" id="IPR011527">
    <property type="entry name" value="ABC1_TM_dom"/>
</dbReference>
<dbReference type="SUPFAM" id="SSF90123">
    <property type="entry name" value="ABC transporter transmembrane region"/>
    <property type="match status" value="1"/>
</dbReference>
<dbReference type="PROSITE" id="PS50929">
    <property type="entry name" value="ABC_TM1F"/>
    <property type="match status" value="1"/>
</dbReference>
<dbReference type="InterPro" id="IPR003593">
    <property type="entry name" value="AAA+_ATPase"/>
</dbReference>
<dbReference type="EMBL" id="JAFBBO010000001">
    <property type="protein sequence ID" value="MBM7477508.1"/>
    <property type="molecule type" value="Genomic_DNA"/>
</dbReference>
<feature type="transmembrane region" description="Helical" evidence="8">
    <location>
        <begin position="227"/>
        <end position="247"/>
    </location>
</feature>
<feature type="domain" description="ABC transmembrane type-1" evidence="10">
    <location>
        <begin position="85"/>
        <end position="372"/>
    </location>
</feature>
<evidence type="ECO:0000256" key="8">
    <source>
        <dbReference type="SAM" id="Phobius"/>
    </source>
</evidence>
<dbReference type="PANTHER" id="PTHR24221:SF654">
    <property type="entry name" value="ATP-BINDING CASSETTE SUB-FAMILY B MEMBER 6"/>
    <property type="match status" value="1"/>
</dbReference>
<dbReference type="Pfam" id="PF00664">
    <property type="entry name" value="ABC_membrane"/>
    <property type="match status" value="1"/>
</dbReference>
<dbReference type="Gene3D" id="1.20.1560.10">
    <property type="entry name" value="ABC transporter type 1, transmembrane domain"/>
    <property type="match status" value="1"/>
</dbReference>
<dbReference type="InterPro" id="IPR027417">
    <property type="entry name" value="P-loop_NTPase"/>
</dbReference>
<feature type="transmembrane region" description="Helical" evidence="8">
    <location>
        <begin position="83"/>
        <end position="107"/>
    </location>
</feature>
<feature type="compositionally biased region" description="Basic residues" evidence="7">
    <location>
        <begin position="56"/>
        <end position="68"/>
    </location>
</feature>
<protein>
    <submittedName>
        <fullName evidence="11">ABC-type multidrug transport system fused ATPase/permease subunit</fullName>
    </submittedName>
</protein>
<evidence type="ECO:0000256" key="5">
    <source>
        <dbReference type="ARBA" id="ARBA00022989"/>
    </source>
</evidence>
<feature type="compositionally biased region" description="Basic and acidic residues" evidence="7">
    <location>
        <begin position="675"/>
        <end position="713"/>
    </location>
</feature>
<name>A0ABS2LAQ2_9CELL</name>
<reference evidence="11 12" key="1">
    <citation type="submission" date="2021-01" db="EMBL/GenBank/DDBJ databases">
        <title>Sequencing the genomes of 1000 actinobacteria strains.</title>
        <authorList>
            <person name="Klenk H.-P."/>
        </authorList>
    </citation>
    <scope>NUCLEOTIDE SEQUENCE [LARGE SCALE GENOMIC DNA]</scope>
    <source>
        <strain evidence="11 12">DSM 46000</strain>
    </source>
</reference>
<comment type="caution">
    <text evidence="11">The sequence shown here is derived from an EMBL/GenBank/DDBJ whole genome shotgun (WGS) entry which is preliminary data.</text>
</comment>
<proteinExistence type="predicted"/>
<dbReference type="PANTHER" id="PTHR24221">
    <property type="entry name" value="ATP-BINDING CASSETTE SUB-FAMILY B"/>
    <property type="match status" value="1"/>
</dbReference>
<dbReference type="Pfam" id="PF00005">
    <property type="entry name" value="ABC_tran"/>
    <property type="match status" value="1"/>
</dbReference>
<feature type="region of interest" description="Disordered" evidence="7">
    <location>
        <begin position="1"/>
        <end position="71"/>
    </location>
</feature>
<dbReference type="PROSITE" id="PS00211">
    <property type="entry name" value="ABC_TRANSPORTER_1"/>
    <property type="match status" value="1"/>
</dbReference>
<dbReference type="Proteomes" id="UP000698059">
    <property type="component" value="Unassembled WGS sequence"/>
</dbReference>
<evidence type="ECO:0000256" key="4">
    <source>
        <dbReference type="ARBA" id="ARBA00022840"/>
    </source>
</evidence>
<evidence type="ECO:0000256" key="1">
    <source>
        <dbReference type="ARBA" id="ARBA00004651"/>
    </source>
</evidence>
<feature type="transmembrane region" description="Helical" evidence="8">
    <location>
        <begin position="127"/>
        <end position="147"/>
    </location>
</feature>
<evidence type="ECO:0000256" key="6">
    <source>
        <dbReference type="ARBA" id="ARBA00023136"/>
    </source>
</evidence>
<dbReference type="InterPro" id="IPR017871">
    <property type="entry name" value="ABC_transporter-like_CS"/>
</dbReference>
<comment type="subcellular location">
    <subcellularLocation>
        <location evidence="1">Cell membrane</location>
        <topology evidence="1">Multi-pass membrane protein</topology>
    </subcellularLocation>
</comment>
<feature type="region of interest" description="Disordered" evidence="7">
    <location>
        <begin position="662"/>
        <end position="713"/>
    </location>
</feature>
<dbReference type="SMART" id="SM00382">
    <property type="entry name" value="AAA"/>
    <property type="match status" value="1"/>
</dbReference>
<keyword evidence="5 8" id="KW-1133">Transmembrane helix</keyword>
<dbReference type="InterPro" id="IPR036640">
    <property type="entry name" value="ABC1_TM_sf"/>
</dbReference>
<feature type="compositionally biased region" description="Low complexity" evidence="7">
    <location>
        <begin position="36"/>
        <end position="55"/>
    </location>
</feature>
<keyword evidence="12" id="KW-1185">Reference proteome</keyword>
<sequence length="713" mass="75596">MSARRSTPTNTTPRPQDARTDAAPGRSEPTHPYPDAPAGSAGRTAPPAPSSSAASTRRHALTGSRTRRSLQLMGRGMRSEWRVYVLAIGASAMFGATTVGISLAVGRVTDEVVVPALAGDAGAREDLWVAGLVLVGIAVTLALTVAARRIFAGYGYANIQARHRTAVTHQYLRLPMSWHRSHPAGQLLSNANSDVEAATGVFNPLPFALGVVVMIGVSAVMLFRIDVWLACAALIVIPLAVAVNVVFQKYMSPAITHAQQLRAEVSDVAHESFEAALLVKSLGTEAREERRFAARTDELRAANVRVGVVRAFFDPVIELLPSLGTLLVLGVGAARVSAGAVDTGEIVTAAYLLTIMAVPVRAFGWVLGELPRALVGYERIASVLDAPGIPVAGEQRLPVATRGAHVRFEDVGVDVRAGGRDVTLLDGIELDLAPGRTIAVVGPTGAGKTTLVSLLARLSDPTRGRVLIDGVDVRDALAADLTTQVALVAQSTFIFEDTVRSNVTLADAGVGPSDEQVWDALRLAKVDDVVSRLPGGLDSPLGERGSNLSGGQRQRLAIARALVRAPRLLVLDDATSAVDPRVEQQILAGLRGDGPVPAANPGPTAEHPTVVMVAYRMSSVALADQVVHVESGRVVDVGTHEELLARDAGYRDLAMAYQREAERRAEADELDGDSPDAHEEHDRGDEQRAEIERCEQEETDEIVRHAEEGTVTE</sequence>
<feature type="domain" description="ABC transporter" evidence="9">
    <location>
        <begin position="406"/>
        <end position="656"/>
    </location>
</feature>
<feature type="compositionally biased region" description="Low complexity" evidence="7">
    <location>
        <begin position="1"/>
        <end position="15"/>
    </location>
</feature>
<keyword evidence="3" id="KW-0547">Nucleotide-binding</keyword>
<dbReference type="InterPro" id="IPR039421">
    <property type="entry name" value="Type_1_exporter"/>
</dbReference>
<evidence type="ECO:0000256" key="7">
    <source>
        <dbReference type="SAM" id="MobiDB-lite"/>
    </source>
</evidence>